<sequence>MYVVQEAYRGTGIGKQIWNAAISHLGSRNKGLSAVSALLPVYRDKAGFSHIADWTVDLYKLEDTSTLCKQLSKSTDSVSAEFAAFHQKSQRRLITNSDHTLDINTNRAFDNENQWKLSTTLITKELIQDVIAYDFSLHFYDRSKIIALTLNEKNCRSRVAFRGGKVVGYGCLKPNLQGLWMLSPLYADDEEVARQLFCDLLSTLSPNEQKSGVVLKSPSNNQSAISLLKSFGFEKQTYSLRRCYTQNVGQPFHNLQPTKSQHK</sequence>
<dbReference type="SUPFAM" id="SSF55729">
    <property type="entry name" value="Acyl-CoA N-acyltransferases (Nat)"/>
    <property type="match status" value="1"/>
</dbReference>
<feature type="domain" description="YitH/HolE acetyltransferase (GNAT)" evidence="1">
    <location>
        <begin position="139"/>
        <end position="240"/>
    </location>
</feature>
<accession>A0A3S3PJI4</accession>
<keyword evidence="3" id="KW-1185">Reference proteome</keyword>
<protein>
    <recommendedName>
        <fullName evidence="1">YitH/HolE acetyltransferase (GNAT) domain-containing protein</fullName>
    </recommendedName>
</protein>
<dbReference type="Proteomes" id="UP000285301">
    <property type="component" value="Unassembled WGS sequence"/>
</dbReference>
<evidence type="ECO:0000259" key="1">
    <source>
        <dbReference type="Pfam" id="PF18014"/>
    </source>
</evidence>
<dbReference type="Pfam" id="PF18014">
    <property type="entry name" value="Acetyltransf_18"/>
    <property type="match status" value="1"/>
</dbReference>
<gene>
    <name evidence="2" type="ORF">B4U79_17957</name>
</gene>
<evidence type="ECO:0000313" key="3">
    <source>
        <dbReference type="Proteomes" id="UP000285301"/>
    </source>
</evidence>
<dbReference type="Gene3D" id="3.40.630.90">
    <property type="match status" value="1"/>
</dbReference>
<dbReference type="InterPro" id="IPR016181">
    <property type="entry name" value="Acyl_CoA_acyltransferase"/>
</dbReference>
<evidence type="ECO:0000313" key="2">
    <source>
        <dbReference type="EMBL" id="RWS13732.1"/>
    </source>
</evidence>
<dbReference type="InterPro" id="IPR052729">
    <property type="entry name" value="Acyl/Acetyltrans_Enzymes"/>
</dbReference>
<name>A0A3S3PJI4_9ACAR</name>
<comment type="caution">
    <text evidence="2">The sequence shown here is derived from an EMBL/GenBank/DDBJ whole genome shotgun (WGS) entry which is preliminary data.</text>
</comment>
<dbReference type="OrthoDB" id="6511097at2759"/>
<organism evidence="2 3">
    <name type="scientific">Dinothrombium tinctorium</name>
    <dbReference type="NCBI Taxonomy" id="1965070"/>
    <lineage>
        <taxon>Eukaryota</taxon>
        <taxon>Metazoa</taxon>
        <taxon>Ecdysozoa</taxon>
        <taxon>Arthropoda</taxon>
        <taxon>Chelicerata</taxon>
        <taxon>Arachnida</taxon>
        <taxon>Acari</taxon>
        <taxon>Acariformes</taxon>
        <taxon>Trombidiformes</taxon>
        <taxon>Prostigmata</taxon>
        <taxon>Anystina</taxon>
        <taxon>Parasitengona</taxon>
        <taxon>Trombidioidea</taxon>
        <taxon>Trombidiidae</taxon>
        <taxon>Dinothrombium</taxon>
    </lineage>
</organism>
<reference evidence="2 3" key="1">
    <citation type="journal article" date="2018" name="Gigascience">
        <title>Genomes of trombidid mites reveal novel predicted allergens and laterally-transferred genes associated with secondary metabolism.</title>
        <authorList>
            <person name="Dong X."/>
            <person name="Chaisiri K."/>
            <person name="Xia D."/>
            <person name="Armstrong S.D."/>
            <person name="Fang Y."/>
            <person name="Donnelly M.J."/>
            <person name="Kadowaki T."/>
            <person name="McGarry J.W."/>
            <person name="Darby A.C."/>
            <person name="Makepeace B.L."/>
        </authorList>
    </citation>
    <scope>NUCLEOTIDE SEQUENCE [LARGE SCALE GENOMIC DNA]</scope>
    <source>
        <strain evidence="2">UoL-WK</strain>
    </source>
</reference>
<dbReference type="AlphaFoldDB" id="A0A3S3PJI4"/>
<dbReference type="PANTHER" id="PTHR47237:SF1">
    <property type="entry name" value="SLL0310 PROTEIN"/>
    <property type="match status" value="1"/>
</dbReference>
<proteinExistence type="predicted"/>
<dbReference type="PANTHER" id="PTHR47237">
    <property type="entry name" value="SLL0310 PROTEIN"/>
    <property type="match status" value="1"/>
</dbReference>
<dbReference type="EMBL" id="NCKU01000897">
    <property type="protein sequence ID" value="RWS13732.1"/>
    <property type="molecule type" value="Genomic_DNA"/>
</dbReference>
<dbReference type="InterPro" id="IPR041496">
    <property type="entry name" value="YitH/HolE_GNAT"/>
</dbReference>